<dbReference type="Proteomes" id="UP000308978">
    <property type="component" value="Unassembled WGS sequence"/>
</dbReference>
<keyword evidence="2" id="KW-0732">Signal</keyword>
<keyword evidence="1" id="KW-0812">Transmembrane</keyword>
<organism evidence="3 4">
    <name type="scientific">Adlercreutzia caecimuris</name>
    <dbReference type="NCBI Taxonomy" id="671266"/>
    <lineage>
        <taxon>Bacteria</taxon>
        <taxon>Bacillati</taxon>
        <taxon>Actinomycetota</taxon>
        <taxon>Coriobacteriia</taxon>
        <taxon>Eggerthellales</taxon>
        <taxon>Eggerthellaceae</taxon>
        <taxon>Adlercreutzia</taxon>
    </lineage>
</organism>
<name>A0A4S4G7X9_9ACTN</name>
<dbReference type="AlphaFoldDB" id="A0A4S4G7X9"/>
<keyword evidence="1" id="KW-1133">Transmembrane helix</keyword>
<evidence type="ECO:0000256" key="2">
    <source>
        <dbReference type="SAM" id="SignalP"/>
    </source>
</evidence>
<sequence>MKKRLLALAVLLAVVAVVAVAGFAAAPESGLRPIAADSPCPAVGCASGACHGFGAVPEPDGVHEMVCPEAGCASVECHAWESLTGRYHQASDASLNMWILMPTVLVLGLWLLVRRSARGGARPVRGGAS</sequence>
<accession>A0A4S4G7X9</accession>
<feature type="signal peptide" evidence="2">
    <location>
        <begin position="1"/>
        <end position="21"/>
    </location>
</feature>
<protein>
    <submittedName>
        <fullName evidence="3">Uncharacterized protein</fullName>
    </submittedName>
</protein>
<proteinExistence type="predicted"/>
<feature type="chain" id="PRO_5038379638" evidence="2">
    <location>
        <begin position="22"/>
        <end position="129"/>
    </location>
</feature>
<dbReference type="GeneID" id="82190675"/>
<comment type="caution">
    <text evidence="3">The sequence shown here is derived from an EMBL/GenBank/DDBJ whole genome shotgun (WGS) entry which is preliminary data.</text>
</comment>
<evidence type="ECO:0000256" key="1">
    <source>
        <dbReference type="SAM" id="Phobius"/>
    </source>
</evidence>
<feature type="transmembrane region" description="Helical" evidence="1">
    <location>
        <begin position="95"/>
        <end position="113"/>
    </location>
</feature>
<dbReference type="RefSeq" id="WP_016309337.1">
    <property type="nucleotide sequence ID" value="NZ_QZEA01000002.1"/>
</dbReference>
<reference evidence="3 4" key="1">
    <citation type="submission" date="2019-04" db="EMBL/GenBank/DDBJ databases">
        <title>Microbes associate with the intestines of laboratory mice.</title>
        <authorList>
            <person name="Navarre W."/>
            <person name="Wong E."/>
            <person name="Huang K.C."/>
            <person name="Tropini C."/>
            <person name="Ng K."/>
            <person name="Yu B."/>
        </authorList>
    </citation>
    <scope>NUCLEOTIDE SEQUENCE [LARGE SCALE GENOMIC DNA]</scope>
    <source>
        <strain evidence="3 4">NM80_B27</strain>
    </source>
</reference>
<keyword evidence="1" id="KW-0472">Membrane</keyword>
<evidence type="ECO:0000313" key="3">
    <source>
        <dbReference type="EMBL" id="THG38852.1"/>
    </source>
</evidence>
<gene>
    <name evidence="3" type="ORF">E5986_00725</name>
</gene>
<evidence type="ECO:0000313" key="4">
    <source>
        <dbReference type="Proteomes" id="UP000308978"/>
    </source>
</evidence>
<dbReference type="EMBL" id="SSTJ01000001">
    <property type="protein sequence ID" value="THG38852.1"/>
    <property type="molecule type" value="Genomic_DNA"/>
</dbReference>